<evidence type="ECO:0000313" key="2">
    <source>
        <dbReference type="Proteomes" id="UP000288805"/>
    </source>
</evidence>
<dbReference type="PANTHER" id="PTHR47481">
    <property type="match status" value="1"/>
</dbReference>
<comment type="caution">
    <text evidence="1">The sequence shown here is derived from an EMBL/GenBank/DDBJ whole genome shotgun (WGS) entry which is preliminary data.</text>
</comment>
<name>A0A438KEK1_VITVI</name>
<reference evidence="1 2" key="1">
    <citation type="journal article" date="2018" name="PLoS Genet.">
        <title>Population sequencing reveals clonal diversity and ancestral inbreeding in the grapevine cultivar Chardonnay.</title>
        <authorList>
            <person name="Roach M.J."/>
            <person name="Johnson D.L."/>
            <person name="Bohlmann J."/>
            <person name="van Vuuren H.J."/>
            <person name="Jones S.J."/>
            <person name="Pretorius I.S."/>
            <person name="Schmidt S.A."/>
            <person name="Borneman A.R."/>
        </authorList>
    </citation>
    <scope>NUCLEOTIDE SEQUENCE [LARGE SCALE GENOMIC DNA]</scope>
    <source>
        <strain evidence="2">cv. Chardonnay</strain>
        <tissue evidence="1">Leaf</tissue>
    </source>
</reference>
<protein>
    <submittedName>
        <fullName evidence="1">Retrovirus-related Pol polyprotein from transposon RE1</fullName>
    </submittedName>
</protein>
<dbReference type="PANTHER" id="PTHR47481:SF9">
    <property type="entry name" value="RETROTRANSPOSON GAG DOMAIN-CONTAINING PROTEIN"/>
    <property type="match status" value="1"/>
</dbReference>
<gene>
    <name evidence="1" type="primary">RE1_2819</name>
    <name evidence="1" type="ORF">CK203_004954</name>
</gene>
<dbReference type="AlphaFoldDB" id="A0A438KEK1"/>
<proteinExistence type="predicted"/>
<accession>A0A438KEK1</accession>
<sequence>MIGKIAPIIPARLTRRLLDSIEADGLKGHCGTFHSMCPPPNSKPLGPSKCREEVRLTPRKLDGPKFGWHCTNRYDLVGYVDSSFPCAPTIIQATPTSPSEQNSTYELWMRQDHLLYLAIIRSSYPNIVPLIMGTKSSVEAWSCLKRTYVNASRSRILDMKTTLARTNMGTMSISEYLITIKHMVDELALIGALLSEDEILLHVLNGPSPYYKEVGVVMRVRDTLISFEELHNKLIEHEIYLKRDMERKESFNATTQYN</sequence>
<dbReference type="Pfam" id="PF14223">
    <property type="entry name" value="Retrotran_gag_2"/>
    <property type="match status" value="1"/>
</dbReference>
<organism evidence="1 2">
    <name type="scientific">Vitis vinifera</name>
    <name type="common">Grape</name>
    <dbReference type="NCBI Taxonomy" id="29760"/>
    <lineage>
        <taxon>Eukaryota</taxon>
        <taxon>Viridiplantae</taxon>
        <taxon>Streptophyta</taxon>
        <taxon>Embryophyta</taxon>
        <taxon>Tracheophyta</taxon>
        <taxon>Spermatophyta</taxon>
        <taxon>Magnoliopsida</taxon>
        <taxon>eudicotyledons</taxon>
        <taxon>Gunneridae</taxon>
        <taxon>Pentapetalae</taxon>
        <taxon>rosids</taxon>
        <taxon>Vitales</taxon>
        <taxon>Vitaceae</taxon>
        <taxon>Viteae</taxon>
        <taxon>Vitis</taxon>
    </lineage>
</organism>
<dbReference type="Proteomes" id="UP000288805">
    <property type="component" value="Unassembled WGS sequence"/>
</dbReference>
<evidence type="ECO:0000313" key="1">
    <source>
        <dbReference type="EMBL" id="RVX19634.1"/>
    </source>
</evidence>
<dbReference type="EMBL" id="QGNW01000008">
    <property type="protein sequence ID" value="RVX19634.1"/>
    <property type="molecule type" value="Genomic_DNA"/>
</dbReference>